<dbReference type="Proteomes" id="UP000016617">
    <property type="component" value="Unassembled WGS sequence"/>
</dbReference>
<dbReference type="HOGENOM" id="CLU_3240440_0_0_9"/>
<dbReference type="AlphaFoldDB" id="U2JDW7"/>
<organism evidence="1 2">
    <name type="scientific">Streptococcus sobrinus W1703</name>
    <dbReference type="NCBI Taxonomy" id="1227275"/>
    <lineage>
        <taxon>Bacteria</taxon>
        <taxon>Bacillati</taxon>
        <taxon>Bacillota</taxon>
        <taxon>Bacilli</taxon>
        <taxon>Lactobacillales</taxon>
        <taxon>Streptococcaceae</taxon>
        <taxon>Streptococcus</taxon>
    </lineage>
</organism>
<reference evidence="1 2" key="1">
    <citation type="submission" date="2013-06" db="EMBL/GenBank/DDBJ databases">
        <authorList>
            <person name="Weinstock G."/>
            <person name="Sodergren E."/>
            <person name="Lobos E.A."/>
            <person name="Fulton L."/>
            <person name="Fulton R."/>
            <person name="Courtney L."/>
            <person name="Fronick C."/>
            <person name="O'Laughlin M."/>
            <person name="Godfrey J."/>
            <person name="Wilson R.M."/>
            <person name="Miner T."/>
            <person name="Farmer C."/>
            <person name="Delehaunty K."/>
            <person name="Cordes M."/>
            <person name="Minx P."/>
            <person name="Tomlinson C."/>
            <person name="Chen J."/>
            <person name="Wollam A."/>
            <person name="Pepin K.H."/>
            <person name="Bhonagiri V."/>
            <person name="Zhang X."/>
            <person name="Warren W."/>
            <person name="Mitreva M."/>
            <person name="Mardis E.R."/>
            <person name="Wilson R.K."/>
        </authorList>
    </citation>
    <scope>NUCLEOTIDE SEQUENCE [LARGE SCALE GENOMIC DNA]</scope>
    <source>
        <strain evidence="1 2">W1703</strain>
    </source>
</reference>
<evidence type="ECO:0000313" key="1">
    <source>
        <dbReference type="EMBL" id="ERJ78227.1"/>
    </source>
</evidence>
<gene>
    <name evidence="1" type="ORF">HMPREF1557_00361</name>
</gene>
<accession>U2JDW7</accession>
<proteinExistence type="predicted"/>
<protein>
    <submittedName>
        <fullName evidence="1">Uncharacterized protein</fullName>
    </submittedName>
</protein>
<name>U2JDW7_9STRE</name>
<sequence length="43" mass="5096">MCKPEMRELTFLVPVLIVANQLTFAQSNWVRKDFLCKDHMLQT</sequence>
<comment type="caution">
    <text evidence="1">The sequence shown here is derived from an EMBL/GenBank/DDBJ whole genome shotgun (WGS) entry which is preliminary data.</text>
</comment>
<dbReference type="EMBL" id="AWVA01000017">
    <property type="protein sequence ID" value="ERJ78227.1"/>
    <property type="molecule type" value="Genomic_DNA"/>
</dbReference>
<evidence type="ECO:0000313" key="2">
    <source>
        <dbReference type="Proteomes" id="UP000016617"/>
    </source>
</evidence>